<dbReference type="KEGG" id="sod:Sant_0601"/>
<accession>W0HT45</accession>
<protein>
    <submittedName>
        <fullName evidence="1">Type III secretion apparatus protein</fullName>
    </submittedName>
</protein>
<evidence type="ECO:0000313" key="2">
    <source>
        <dbReference type="Proteomes" id="UP000019028"/>
    </source>
</evidence>
<evidence type="ECO:0000313" key="1">
    <source>
        <dbReference type="EMBL" id="AHF75697.1"/>
    </source>
</evidence>
<dbReference type="HOGENOM" id="CLU_178568_0_0_6"/>
<dbReference type="Proteomes" id="UP000019028">
    <property type="component" value="Chromosome"/>
</dbReference>
<dbReference type="AlphaFoldDB" id="W0HT45"/>
<organism evidence="1 2">
    <name type="scientific">Sodalis praecaptivus</name>
    <dbReference type="NCBI Taxonomy" id="1239307"/>
    <lineage>
        <taxon>Bacteria</taxon>
        <taxon>Pseudomonadati</taxon>
        <taxon>Pseudomonadota</taxon>
        <taxon>Gammaproteobacteria</taxon>
        <taxon>Enterobacterales</taxon>
        <taxon>Bruguierivoracaceae</taxon>
        <taxon>Sodalis</taxon>
    </lineage>
</organism>
<dbReference type="RefSeq" id="WP_025420829.1">
    <property type="nucleotide sequence ID" value="NZ_CP006569.1"/>
</dbReference>
<dbReference type="EMBL" id="CP006569">
    <property type="protein sequence ID" value="AHF75697.1"/>
    <property type="molecule type" value="Genomic_DNA"/>
</dbReference>
<proteinExistence type="predicted"/>
<name>W0HT45_9GAMM</name>
<reference evidence="1 2" key="1">
    <citation type="journal article" date="2014" name="Genome Biol. Evol.">
        <title>Genome degeneration and adaptation in a nascent stage of symbiosis.</title>
        <authorList>
            <person name="Oakeson K.F."/>
            <person name="Gil R."/>
            <person name="Clayton A.L."/>
            <person name="Dunn D.M."/>
            <person name="von Niederhausern A.C."/>
            <person name="Hamil C."/>
            <person name="Aoyagi A."/>
            <person name="Duval B."/>
            <person name="Baca A."/>
            <person name="Silva F.J."/>
            <person name="Vallier A."/>
            <person name="Jackson D.G."/>
            <person name="Latorre A."/>
            <person name="Weiss R.B."/>
            <person name="Heddi A."/>
            <person name="Moya A."/>
            <person name="Dale C."/>
        </authorList>
    </citation>
    <scope>NUCLEOTIDE SEQUENCE [LARGE SCALE GENOMIC DNA]</scope>
    <source>
        <strain evidence="1 2">HS1</strain>
    </source>
</reference>
<dbReference type="OrthoDB" id="6434614at2"/>
<gene>
    <name evidence="1" type="primary">prgJ</name>
    <name evidence="1" type="ORF">Sant_0601</name>
</gene>
<keyword evidence="2" id="KW-1185">Reference proteome</keyword>
<sequence length="103" mass="11249">MHASISPVRRGNPLQHTSTVSVAREGIRSLEEQLLHTLAAGVAENHHDKLALLRPPPPLTQRHDALTDMVRQQVNGMKYTMRTSLIAALVNKATLAVKTVLGT</sequence>
<dbReference type="PATRIC" id="fig|1239307.3.peg.646"/>